<name>A0A6J7WIR2_9CAUD</name>
<dbReference type="EMBL" id="LR798215">
    <property type="protein sequence ID" value="CAB5194869.1"/>
    <property type="molecule type" value="Genomic_DNA"/>
</dbReference>
<evidence type="ECO:0000313" key="1">
    <source>
        <dbReference type="EMBL" id="CAB5194869.1"/>
    </source>
</evidence>
<protein>
    <submittedName>
        <fullName evidence="1">NAT_SF domain containing protein</fullName>
    </submittedName>
</protein>
<organism evidence="1">
    <name type="scientific">uncultured Caudovirales phage</name>
    <dbReference type="NCBI Taxonomy" id="2100421"/>
    <lineage>
        <taxon>Viruses</taxon>
        <taxon>Duplodnaviria</taxon>
        <taxon>Heunggongvirae</taxon>
        <taxon>Uroviricota</taxon>
        <taxon>Caudoviricetes</taxon>
        <taxon>Peduoviridae</taxon>
        <taxon>Maltschvirus</taxon>
        <taxon>Maltschvirus maltsch</taxon>
    </lineage>
</organism>
<accession>A0A6J7WIR2</accession>
<dbReference type="InterPro" id="IPR016181">
    <property type="entry name" value="Acyl_CoA_acyltransferase"/>
</dbReference>
<dbReference type="SUPFAM" id="SSF55729">
    <property type="entry name" value="Acyl-CoA N-acyltransferases (Nat)"/>
    <property type="match status" value="1"/>
</dbReference>
<reference evidence="1" key="1">
    <citation type="submission" date="2020-05" db="EMBL/GenBank/DDBJ databases">
        <authorList>
            <person name="Chiriac C."/>
            <person name="Salcher M."/>
            <person name="Ghai R."/>
            <person name="Kavagutti S V."/>
        </authorList>
    </citation>
    <scope>NUCLEOTIDE SEQUENCE</scope>
</reference>
<gene>
    <name evidence="1" type="ORF">UFOVP178_39</name>
</gene>
<sequence length="103" mass="11582">MKGVCFRVGPIETPPNRIGVFMEAKLYDSTGFSVMPLATAYIRHSGTGPIVEWIWVPDTCRRQGYATRLLEFCFKWWPKLELTDGINEAGEALVAKFQREGGA</sequence>
<proteinExistence type="predicted"/>